<reference evidence="2 3" key="1">
    <citation type="submission" date="2018-08" db="EMBL/GenBank/DDBJ databases">
        <title>Microbacterium oxydans strain HG3.</title>
        <authorList>
            <person name="ORTET P."/>
        </authorList>
    </citation>
    <scope>NUCLEOTIDE SEQUENCE [LARGE SCALE GENOMIC DNA]</scope>
    <source>
        <strain evidence="2 3">HG3</strain>
    </source>
</reference>
<organism evidence="2 3">
    <name type="scientific">Microbacterium oxydans</name>
    <dbReference type="NCBI Taxonomy" id="82380"/>
    <lineage>
        <taxon>Bacteria</taxon>
        <taxon>Bacillati</taxon>
        <taxon>Actinomycetota</taxon>
        <taxon>Actinomycetes</taxon>
        <taxon>Micrococcales</taxon>
        <taxon>Microbacteriaceae</taxon>
        <taxon>Microbacterium</taxon>
    </lineage>
</organism>
<dbReference type="InterPro" id="IPR042001">
    <property type="entry name" value="Sortase_F"/>
</dbReference>
<sequence length="214" mass="22274">MTALTKRRTRVIVVAAVAVAAVAVVAVGWLVLSPQAAPAAAAVDMRGNSVVLDPDVTPVPEAEAVADIGARFEAPSVSLDVPLGELSEVEGQITPPGFTSAYLVRNRGVMPAEAAEGTVYVVMHSLRNGGVGPGNALFDIADGSSRVAVGDTISVSGVDYRVESQEVIGKKELPTREDVWSSTPDRLVVITCLQSPDGKPSTSNFVLIAQRTQQ</sequence>
<gene>
    <name evidence="2" type="ORF">CVS54_00202</name>
</gene>
<keyword evidence="1" id="KW-0472">Membrane</keyword>
<dbReference type="KEGG" id="moy:CVS54_00202"/>
<accession>A0A3S9WFT6</accession>
<evidence type="ECO:0000256" key="1">
    <source>
        <dbReference type="SAM" id="Phobius"/>
    </source>
</evidence>
<proteinExistence type="predicted"/>
<evidence type="ECO:0000313" key="2">
    <source>
        <dbReference type="EMBL" id="AZS38905.1"/>
    </source>
</evidence>
<name>A0A3S9WFT6_9MICO</name>
<dbReference type="EMBL" id="CP031422">
    <property type="protein sequence ID" value="AZS38905.1"/>
    <property type="molecule type" value="Genomic_DNA"/>
</dbReference>
<evidence type="ECO:0000313" key="3">
    <source>
        <dbReference type="Proteomes" id="UP000274841"/>
    </source>
</evidence>
<protein>
    <recommendedName>
        <fullName evidence="4">Sortase family protein</fullName>
    </recommendedName>
</protein>
<evidence type="ECO:0008006" key="4">
    <source>
        <dbReference type="Google" id="ProtNLM"/>
    </source>
</evidence>
<keyword evidence="1" id="KW-0812">Transmembrane</keyword>
<dbReference type="AlphaFoldDB" id="A0A3S9WFT6"/>
<dbReference type="Proteomes" id="UP000274841">
    <property type="component" value="Chromosome"/>
</dbReference>
<dbReference type="CDD" id="cd05829">
    <property type="entry name" value="Sortase_F"/>
    <property type="match status" value="1"/>
</dbReference>
<dbReference type="RefSeq" id="WP_208644288.1">
    <property type="nucleotide sequence ID" value="NZ_CP031422.1"/>
</dbReference>
<keyword evidence="1" id="KW-1133">Transmembrane helix</keyword>
<feature type="transmembrane region" description="Helical" evidence="1">
    <location>
        <begin position="12"/>
        <end position="32"/>
    </location>
</feature>